<keyword evidence="2" id="KW-1003">Cell membrane</keyword>
<evidence type="ECO:0000256" key="7">
    <source>
        <dbReference type="SAM" id="Phobius"/>
    </source>
</evidence>
<dbReference type="GO" id="GO:0005886">
    <property type="term" value="C:plasma membrane"/>
    <property type="evidence" value="ECO:0007669"/>
    <property type="project" value="UniProtKB-SubCell"/>
</dbReference>
<evidence type="ECO:0000256" key="5">
    <source>
        <dbReference type="ARBA" id="ARBA00023136"/>
    </source>
</evidence>
<evidence type="ECO:0000256" key="1">
    <source>
        <dbReference type="ARBA" id="ARBA00004533"/>
    </source>
</evidence>
<evidence type="ECO:0000256" key="3">
    <source>
        <dbReference type="ARBA" id="ARBA00022519"/>
    </source>
</evidence>
<dbReference type="AlphaFoldDB" id="X1HE91"/>
<dbReference type="GO" id="GO:0008610">
    <property type="term" value="P:lipid biosynthetic process"/>
    <property type="evidence" value="ECO:0007669"/>
    <property type="project" value="UniProtKB-ARBA"/>
</dbReference>
<dbReference type="GO" id="GO:1901137">
    <property type="term" value="P:carbohydrate derivative biosynthetic process"/>
    <property type="evidence" value="ECO:0007669"/>
    <property type="project" value="UniProtKB-ARBA"/>
</dbReference>
<dbReference type="PANTHER" id="PTHR30606">
    <property type="entry name" value="LIPID A BIOSYNTHESIS LAUROYL ACYLTRANSFERASE"/>
    <property type="match status" value="1"/>
</dbReference>
<gene>
    <name evidence="8" type="ORF">S03H2_50734</name>
</gene>
<dbReference type="GO" id="GO:0016746">
    <property type="term" value="F:acyltransferase activity"/>
    <property type="evidence" value="ECO:0007669"/>
    <property type="project" value="UniProtKB-KW"/>
</dbReference>
<proteinExistence type="predicted"/>
<keyword evidence="7" id="KW-1133">Transmembrane helix</keyword>
<feature type="transmembrane region" description="Helical" evidence="7">
    <location>
        <begin position="22"/>
        <end position="46"/>
    </location>
</feature>
<evidence type="ECO:0000313" key="8">
    <source>
        <dbReference type="EMBL" id="GAH67732.1"/>
    </source>
</evidence>
<dbReference type="InterPro" id="IPR004960">
    <property type="entry name" value="LipA_acyltrans"/>
</dbReference>
<keyword evidence="6" id="KW-0012">Acyltransferase</keyword>
<keyword evidence="7" id="KW-0812">Transmembrane</keyword>
<dbReference type="Pfam" id="PF03279">
    <property type="entry name" value="Lip_A_acyltrans"/>
    <property type="match status" value="1"/>
</dbReference>
<evidence type="ECO:0000256" key="2">
    <source>
        <dbReference type="ARBA" id="ARBA00022475"/>
    </source>
</evidence>
<comment type="subcellular location">
    <subcellularLocation>
        <location evidence="1">Cell inner membrane</location>
    </subcellularLocation>
</comment>
<dbReference type="CDD" id="cd07984">
    <property type="entry name" value="LPLAT_LABLAT-like"/>
    <property type="match status" value="1"/>
</dbReference>
<keyword evidence="3" id="KW-0997">Cell inner membrane</keyword>
<keyword evidence="5 7" id="KW-0472">Membrane</keyword>
<feature type="non-terminal residue" evidence="8">
    <location>
        <position position="230"/>
    </location>
</feature>
<comment type="caution">
    <text evidence="8">The sequence shown here is derived from an EMBL/GenBank/DDBJ whole genome shotgun (WGS) entry which is preliminary data.</text>
</comment>
<evidence type="ECO:0000256" key="4">
    <source>
        <dbReference type="ARBA" id="ARBA00022679"/>
    </source>
</evidence>
<sequence length="230" mass="26675">MAKPRNKFVDYLQYLGLRLFEMFIKMFGVEANYVMAFHMGNVLFYLDHRHRRRAKEHLRRSFPDWDEKRIRKVAKASMRNVVYLGLEVLLTPDLVTPAKWRQYLALAHQKENIRQLLRQERGAIYLTGHFGNWEVIGYTMATVGFPVYAVARPLDNPYLNEHILGVRQRNGMTVLDKKGATEQADDILDNCGAVSFIADQDAGRKGCFVDFFGRKASTYKSIALLAMRHE</sequence>
<keyword evidence="4" id="KW-0808">Transferase</keyword>
<protein>
    <recommendedName>
        <fullName evidence="9">Lipid A biosynthesis acyltransferase</fullName>
    </recommendedName>
</protein>
<accession>X1HE91</accession>
<reference evidence="8" key="1">
    <citation type="journal article" date="2014" name="Front. Microbiol.">
        <title>High frequency of phylogenetically diverse reductive dehalogenase-homologous genes in deep subseafloor sedimentary metagenomes.</title>
        <authorList>
            <person name="Kawai M."/>
            <person name="Futagami T."/>
            <person name="Toyoda A."/>
            <person name="Takaki Y."/>
            <person name="Nishi S."/>
            <person name="Hori S."/>
            <person name="Arai W."/>
            <person name="Tsubouchi T."/>
            <person name="Morono Y."/>
            <person name="Uchiyama I."/>
            <person name="Ito T."/>
            <person name="Fujiyama A."/>
            <person name="Inagaki F."/>
            <person name="Takami H."/>
        </authorList>
    </citation>
    <scope>NUCLEOTIDE SEQUENCE</scope>
    <source>
        <strain evidence="8">Expedition CK06-06</strain>
    </source>
</reference>
<evidence type="ECO:0008006" key="9">
    <source>
        <dbReference type="Google" id="ProtNLM"/>
    </source>
</evidence>
<organism evidence="8">
    <name type="scientific">marine sediment metagenome</name>
    <dbReference type="NCBI Taxonomy" id="412755"/>
    <lineage>
        <taxon>unclassified sequences</taxon>
        <taxon>metagenomes</taxon>
        <taxon>ecological metagenomes</taxon>
    </lineage>
</organism>
<dbReference type="PANTHER" id="PTHR30606:SF10">
    <property type="entry name" value="PHOSPHATIDYLINOSITOL MANNOSIDE ACYLTRANSFERASE"/>
    <property type="match status" value="1"/>
</dbReference>
<dbReference type="EMBL" id="BARU01032148">
    <property type="protein sequence ID" value="GAH67732.1"/>
    <property type="molecule type" value="Genomic_DNA"/>
</dbReference>
<evidence type="ECO:0000256" key="6">
    <source>
        <dbReference type="ARBA" id="ARBA00023315"/>
    </source>
</evidence>
<name>X1HE91_9ZZZZ</name>